<reference evidence="1 2" key="1">
    <citation type="submission" date="2022-07" db="EMBL/GenBank/DDBJ databases">
        <title>Methylomonas rivi sp. nov., Methylomonas rosea sp. nov., Methylomonas aureus sp. nov. and Methylomonas subterranea sp. nov., four novel methanotrophs isolated from a freshwater creek and the deep terrestrial subsurface.</title>
        <authorList>
            <person name="Abin C."/>
            <person name="Sankaranarayanan K."/>
            <person name="Garner C."/>
            <person name="Sindelar R."/>
            <person name="Kotary K."/>
            <person name="Garner R."/>
            <person name="Barclay S."/>
            <person name="Lawson P."/>
            <person name="Krumholz L."/>
        </authorList>
    </citation>
    <scope>NUCLEOTIDE SEQUENCE [LARGE SCALE GENOMIC DNA]</scope>
    <source>
        <strain evidence="1 2">SURF-2</strain>
    </source>
</reference>
<dbReference type="RefSeq" id="WP_256603864.1">
    <property type="nucleotide sequence ID" value="NZ_JANIBJ010000039.1"/>
</dbReference>
<evidence type="ECO:0000313" key="2">
    <source>
        <dbReference type="Proteomes" id="UP001524499"/>
    </source>
</evidence>
<gene>
    <name evidence="1" type="ORF">NP590_17110</name>
</gene>
<name>A0ABT1TK34_9GAMM</name>
<protein>
    <submittedName>
        <fullName evidence="1">Uncharacterized protein</fullName>
    </submittedName>
</protein>
<proteinExistence type="predicted"/>
<dbReference type="EMBL" id="JANIBJ010000039">
    <property type="protein sequence ID" value="MCQ8105832.1"/>
    <property type="molecule type" value="Genomic_DNA"/>
</dbReference>
<dbReference type="Proteomes" id="UP001524499">
    <property type="component" value="Unassembled WGS sequence"/>
</dbReference>
<accession>A0ABT1TK34</accession>
<keyword evidence="2" id="KW-1185">Reference proteome</keyword>
<organism evidence="1 2">
    <name type="scientific">Methylomonas subterranea</name>
    <dbReference type="NCBI Taxonomy" id="2952225"/>
    <lineage>
        <taxon>Bacteria</taxon>
        <taxon>Pseudomonadati</taxon>
        <taxon>Pseudomonadota</taxon>
        <taxon>Gammaproteobacteria</taxon>
        <taxon>Methylococcales</taxon>
        <taxon>Methylococcaceae</taxon>
        <taxon>Methylomonas</taxon>
    </lineage>
</organism>
<evidence type="ECO:0000313" key="1">
    <source>
        <dbReference type="EMBL" id="MCQ8105832.1"/>
    </source>
</evidence>
<comment type="caution">
    <text evidence="1">The sequence shown here is derived from an EMBL/GenBank/DDBJ whole genome shotgun (WGS) entry which is preliminary data.</text>
</comment>
<sequence>MSQLKTNVLAQYVTAPEAVTIDRYDEMLNVLPPENWKRLGGFPGEYFQLCEYYAGNVTSYFVKLDDSRCFTFRDCAWLNPQQVLDKIADVVGILRG</sequence>